<proteinExistence type="predicted"/>
<feature type="region of interest" description="Disordered" evidence="1">
    <location>
        <begin position="727"/>
        <end position="797"/>
    </location>
</feature>
<dbReference type="AlphaFoldDB" id="A0A8C0G4G5"/>
<feature type="compositionally biased region" description="Basic and acidic residues" evidence="1">
    <location>
        <begin position="411"/>
        <end position="430"/>
    </location>
</feature>
<dbReference type="Proteomes" id="UP000694404">
    <property type="component" value="Unplaced"/>
</dbReference>
<keyword evidence="3" id="KW-1185">Reference proteome</keyword>
<feature type="compositionally biased region" description="Low complexity" evidence="1">
    <location>
        <begin position="362"/>
        <end position="374"/>
    </location>
</feature>
<feature type="compositionally biased region" description="Polar residues" evidence="1">
    <location>
        <begin position="352"/>
        <end position="361"/>
    </location>
</feature>
<reference evidence="2" key="1">
    <citation type="submission" date="2025-08" db="UniProtKB">
        <authorList>
            <consortium name="Ensembl"/>
        </authorList>
    </citation>
    <scope>IDENTIFICATION</scope>
</reference>
<feature type="compositionally biased region" description="Polar residues" evidence="1">
    <location>
        <begin position="752"/>
        <end position="772"/>
    </location>
</feature>
<organism evidence="2 3">
    <name type="scientific">Chelonoidis abingdonii</name>
    <name type="common">Abingdon island giant tortoise</name>
    <name type="synonym">Testudo abingdonii</name>
    <dbReference type="NCBI Taxonomy" id="106734"/>
    <lineage>
        <taxon>Eukaryota</taxon>
        <taxon>Metazoa</taxon>
        <taxon>Chordata</taxon>
        <taxon>Craniata</taxon>
        <taxon>Vertebrata</taxon>
        <taxon>Euteleostomi</taxon>
        <taxon>Archelosauria</taxon>
        <taxon>Testudinata</taxon>
        <taxon>Testudines</taxon>
        <taxon>Cryptodira</taxon>
        <taxon>Durocryptodira</taxon>
        <taxon>Testudinoidea</taxon>
        <taxon>Testudinidae</taxon>
        <taxon>Chelonoidis</taxon>
    </lineage>
</organism>
<feature type="compositionally biased region" description="Basic and acidic residues" evidence="1">
    <location>
        <begin position="783"/>
        <end position="797"/>
    </location>
</feature>
<evidence type="ECO:0000313" key="3">
    <source>
        <dbReference type="Proteomes" id="UP000694404"/>
    </source>
</evidence>
<dbReference type="PANTHER" id="PTHR45845">
    <property type="entry name" value="RHO GUANINE NUCLEOTIDE EXCHANGE FACTOR-RELATED"/>
    <property type="match status" value="1"/>
</dbReference>
<feature type="region of interest" description="Disordered" evidence="1">
    <location>
        <begin position="411"/>
        <end position="434"/>
    </location>
</feature>
<dbReference type="PANTHER" id="PTHR45845:SF4">
    <property type="entry name" value="PLECKSTRIN HOMOLOGY DOMAIN CONTAINING, FAMILY G (WITH RHOGEF DOMAIN) MEMBER 4"/>
    <property type="match status" value="1"/>
</dbReference>
<evidence type="ECO:0000313" key="2">
    <source>
        <dbReference type="Ensembl" id="ENSCABP00000003683.1"/>
    </source>
</evidence>
<feature type="region of interest" description="Disordered" evidence="1">
    <location>
        <begin position="342"/>
        <end position="378"/>
    </location>
</feature>
<dbReference type="InterPro" id="IPR052231">
    <property type="entry name" value="Rho_GEF_signaling-related"/>
</dbReference>
<accession>A0A8C0G4G5</accession>
<reference evidence="2" key="2">
    <citation type="submission" date="2025-09" db="UniProtKB">
        <authorList>
            <consortium name="Ensembl"/>
        </authorList>
    </citation>
    <scope>IDENTIFICATION</scope>
</reference>
<sequence>MLSPLCIQSTLSVLYPPFEATAATVLCQVFDVVEKTYRGDGLRYLIDFLIPTKHILQCIQQDACVQYCGLLFHHEGWPLCVHEKIVVQLASIDWRTLKPGDFYLQVVPYLKKSPRIVLKCLANDKHNVEEVVVPEVSYTSIFSVEWLESINGERMGTALENCLLASDDKIFRVPWDKIVNPEFIDKPKIIENNITALKMAKESSNLCFPMEHPKCNSPAPGPQALPDRVPLEDLESDPEGEYVELTEVSLPRFGPQVGSLTQSIALNSRTQPRPRLNVSKDKHRLIVLRDSSTCSKNLVCSALIQKQHGQTGTLRASYSGAHENGIHLENKMMRRGEVLPKCHLESDDPGSVGNSDSNFHTAASAASRAESSSSVGQGAHSEHTIDWRYAMCSYNDVCAGDSSECKEQLIETPGKTEAENDRAETGKETTEPSPEALQFNAAAREGMQNQFRAHDHSDSTRVHFAPVSVTGHSTANCRLEEDSGIQITSESSGLTEQCFCSSADVPDRIVEHNHCSNLLPEHCPLLSQPAKLNRGQADQLGELGSRVSVEEVCKETDEPTFTGNEKQNSHTYSSAVDRGMDGYLPQDKGQEVMGCTQQKVEEAKLLQTSGLTEIRQTAKRLDNNGTMVGVHTESSCQTETKRDREKCEEKQSYVEIQCHKSVANSVLLQTPAEGVGLECVAGQDLQGGLENKQGAAEQERSCRRTIPKAGNESAALETLDMLKPKAEEPEATLPSCPPTDGDNTKRPMQLAEWSSNIKPTPSKQEAASQDSPSKGKHLSSVFETHKHTERRAQTLYP</sequence>
<name>A0A8C0G4G5_CHEAB</name>
<dbReference type="GeneTree" id="ENSGT00940000158845"/>
<protein>
    <submittedName>
        <fullName evidence="2">Uncharacterized protein</fullName>
    </submittedName>
</protein>
<evidence type="ECO:0000256" key="1">
    <source>
        <dbReference type="SAM" id="MobiDB-lite"/>
    </source>
</evidence>
<feature type="region of interest" description="Disordered" evidence="1">
    <location>
        <begin position="690"/>
        <end position="711"/>
    </location>
</feature>
<dbReference type="Ensembl" id="ENSCABT00000004002.1">
    <property type="protein sequence ID" value="ENSCABP00000003683.1"/>
    <property type="gene ID" value="ENSCABG00000002797.1"/>
</dbReference>